<dbReference type="Gene3D" id="1.25.40.10">
    <property type="entry name" value="Tetratricopeptide repeat domain"/>
    <property type="match status" value="1"/>
</dbReference>
<evidence type="ECO:0000259" key="3">
    <source>
        <dbReference type="Pfam" id="PF16331"/>
    </source>
</evidence>
<keyword evidence="1" id="KW-0574">Periplasm</keyword>
<keyword evidence="1 4" id="KW-0132">Cell division</keyword>
<reference evidence="4 5" key="1">
    <citation type="submission" date="2024-02" db="EMBL/GenBank/DDBJ databases">
        <title>Microbulbifer aestuariivivens NBRC 112533.</title>
        <authorList>
            <person name="Ichikawa N."/>
            <person name="Katano-Makiyama Y."/>
            <person name="Hidaka K."/>
        </authorList>
    </citation>
    <scope>NUCLEOTIDE SEQUENCE [LARGE SCALE GENOMIC DNA]</scope>
    <source>
        <strain evidence="4 5">NBRC 112533</strain>
    </source>
</reference>
<comment type="similarity">
    <text evidence="1">Belongs to the CpoB family.</text>
</comment>
<feature type="region of interest" description="Disordered" evidence="2">
    <location>
        <begin position="31"/>
        <end position="51"/>
    </location>
</feature>
<name>A0ABP9WS37_9GAMM</name>
<dbReference type="RefSeq" id="WP_345552161.1">
    <property type="nucleotide sequence ID" value="NZ_BAABRT010000024.1"/>
</dbReference>
<feature type="signal peptide" evidence="1">
    <location>
        <begin position="1"/>
        <end position="23"/>
    </location>
</feature>
<keyword evidence="5" id="KW-1185">Reference proteome</keyword>
<dbReference type="Pfam" id="PF16331">
    <property type="entry name" value="TolA_bind_tri"/>
    <property type="match status" value="1"/>
</dbReference>
<proteinExistence type="inferred from homology"/>
<feature type="region of interest" description="Disordered" evidence="2">
    <location>
        <begin position="127"/>
        <end position="177"/>
    </location>
</feature>
<feature type="domain" description="YbgF trimerisation" evidence="3">
    <location>
        <begin position="75"/>
        <end position="132"/>
    </location>
</feature>
<organism evidence="4 5">
    <name type="scientific">Microbulbifer aestuariivivens</name>
    <dbReference type="NCBI Taxonomy" id="1908308"/>
    <lineage>
        <taxon>Bacteria</taxon>
        <taxon>Pseudomonadati</taxon>
        <taxon>Pseudomonadota</taxon>
        <taxon>Gammaproteobacteria</taxon>
        <taxon>Cellvibrionales</taxon>
        <taxon>Microbulbiferaceae</taxon>
        <taxon>Microbulbifer</taxon>
    </lineage>
</organism>
<comment type="subcellular location">
    <subcellularLocation>
        <location evidence="1">Periplasm</location>
    </subcellularLocation>
</comment>
<sequence length="293" mass="31443" precursor="true">MTLSLGKVAIAAAVVAAASPVFSQAPIVDLSGGNAEQSSQQSAPAYPQPPYSEATLAENQLARAGSQPSRQQGGNAQAEAYYQMQVLQQEVLELRGAVEELTHEVKRLKQQRTDDYMDLDRRIARLSGEAPSAAPTDGSGAEGAGVSGDAVNGGESEGSALAQAPLTPEASADERERYQSSFGLARNGDYDGARVAFKRLLNDFPNGQYAPNANYWLGEIALVQGNLEEARQWFVALLDGYPNSTKVWDGRYKLGTVYHQLGDDERARELLQQVADSGARASGLAKKYLEDNF</sequence>
<evidence type="ECO:0000256" key="2">
    <source>
        <dbReference type="SAM" id="MobiDB-lite"/>
    </source>
</evidence>
<dbReference type="InterPro" id="IPR034706">
    <property type="entry name" value="CpoB"/>
</dbReference>
<dbReference type="Gene3D" id="1.20.5.110">
    <property type="match status" value="1"/>
</dbReference>
<dbReference type="InterPro" id="IPR019734">
    <property type="entry name" value="TPR_rpt"/>
</dbReference>
<comment type="caution">
    <text evidence="4">The sequence shown here is derived from an EMBL/GenBank/DDBJ whole genome shotgun (WGS) entry which is preliminary data.</text>
</comment>
<dbReference type="GO" id="GO:0051301">
    <property type="term" value="P:cell division"/>
    <property type="evidence" value="ECO:0007669"/>
    <property type="project" value="UniProtKB-KW"/>
</dbReference>
<dbReference type="EMBL" id="BAABRT010000024">
    <property type="protein sequence ID" value="GAA5526024.1"/>
    <property type="molecule type" value="Genomic_DNA"/>
</dbReference>
<dbReference type="HAMAP" id="MF_02066">
    <property type="entry name" value="CpoB"/>
    <property type="match status" value="1"/>
</dbReference>
<dbReference type="Pfam" id="PF13174">
    <property type="entry name" value="TPR_6"/>
    <property type="match status" value="1"/>
</dbReference>
<feature type="compositionally biased region" description="Low complexity" evidence="2">
    <location>
        <begin position="35"/>
        <end position="45"/>
    </location>
</feature>
<dbReference type="InterPro" id="IPR011990">
    <property type="entry name" value="TPR-like_helical_dom_sf"/>
</dbReference>
<comment type="function">
    <text evidence="1">Mediates coordination of peptidoglycan synthesis and outer membrane constriction during cell division.</text>
</comment>
<evidence type="ECO:0000313" key="4">
    <source>
        <dbReference type="EMBL" id="GAA5526024.1"/>
    </source>
</evidence>
<gene>
    <name evidence="4" type="primary">cpoB_2</name>
    <name evidence="1" type="synonym">cpoB</name>
    <name evidence="4" type="ORF">Maes01_02611</name>
</gene>
<dbReference type="InterPro" id="IPR032519">
    <property type="entry name" value="YbgF_tri"/>
</dbReference>
<keyword evidence="1" id="KW-0131">Cell cycle</keyword>
<feature type="chain" id="PRO_5044919806" description="Cell division coordinator CpoB" evidence="1">
    <location>
        <begin position="24"/>
        <end position="293"/>
    </location>
</feature>
<feature type="coiled-coil region" evidence="1">
    <location>
        <begin position="84"/>
        <end position="111"/>
    </location>
</feature>
<keyword evidence="1" id="KW-0175">Coiled coil</keyword>
<accession>A0ABP9WS37</accession>
<dbReference type="Pfam" id="PF13432">
    <property type="entry name" value="TPR_16"/>
    <property type="match status" value="1"/>
</dbReference>
<evidence type="ECO:0000256" key="1">
    <source>
        <dbReference type="HAMAP-Rule" id="MF_02066"/>
    </source>
</evidence>
<protein>
    <recommendedName>
        <fullName evidence="1">Cell division coordinator CpoB</fullName>
    </recommendedName>
</protein>
<keyword evidence="1" id="KW-0732">Signal</keyword>
<evidence type="ECO:0000313" key="5">
    <source>
        <dbReference type="Proteomes" id="UP001408594"/>
    </source>
</evidence>
<dbReference type="SUPFAM" id="SSF48452">
    <property type="entry name" value="TPR-like"/>
    <property type="match status" value="1"/>
</dbReference>
<dbReference type="Proteomes" id="UP001408594">
    <property type="component" value="Unassembled WGS sequence"/>
</dbReference>